<keyword evidence="3" id="KW-1185">Reference proteome</keyword>
<dbReference type="InterPro" id="IPR002123">
    <property type="entry name" value="Plipid/glycerol_acylTrfase"/>
</dbReference>
<feature type="domain" description="Phospholipid/glycerol acyltransferase" evidence="1">
    <location>
        <begin position="42"/>
        <end position="160"/>
    </location>
</feature>
<protein>
    <submittedName>
        <fullName evidence="2">Glycerol acyltransferase</fullName>
    </submittedName>
</protein>
<dbReference type="SMART" id="SM00563">
    <property type="entry name" value="PlsC"/>
    <property type="match status" value="1"/>
</dbReference>
<dbReference type="EMBL" id="QEWP01000018">
    <property type="protein sequence ID" value="PWD98195.1"/>
    <property type="molecule type" value="Genomic_DNA"/>
</dbReference>
<dbReference type="Pfam" id="PF01553">
    <property type="entry name" value="Acyltransferase"/>
    <property type="match status" value="1"/>
</dbReference>
<dbReference type="SUPFAM" id="SSF69593">
    <property type="entry name" value="Glycerol-3-phosphate (1)-acyltransferase"/>
    <property type="match status" value="1"/>
</dbReference>
<dbReference type="Proteomes" id="UP000244956">
    <property type="component" value="Unassembled WGS sequence"/>
</dbReference>
<dbReference type="GO" id="GO:0016746">
    <property type="term" value="F:acyltransferase activity"/>
    <property type="evidence" value="ECO:0007669"/>
    <property type="project" value="UniProtKB-KW"/>
</dbReference>
<proteinExistence type="predicted"/>
<keyword evidence="2" id="KW-0012">Acyltransferase</keyword>
<keyword evidence="2" id="KW-0808">Transferase</keyword>
<dbReference type="CDD" id="cd06551">
    <property type="entry name" value="LPLAT"/>
    <property type="match status" value="1"/>
</dbReference>
<comment type="caution">
    <text evidence="2">The sequence shown here is derived from an EMBL/GenBank/DDBJ whole genome shotgun (WGS) entry which is preliminary data.</text>
</comment>
<dbReference type="RefSeq" id="WP_109265689.1">
    <property type="nucleotide sequence ID" value="NZ_QEWP01000018.1"/>
</dbReference>
<sequence length="207" mass="24734">MIEASHNPFFVWFFKHYSGIMIKTHFRKVFIEGDTQRSKDPILVVSNHFSWWDGFFINYLNHRLWKKKFHVMMLEEQLRSRKFLSRAGAFSIQKNLPSSIKTLRYARKLLKDPDNLLLMYPQGKIRSQADYPVKFEDGAQFLLNSEKNLLKMVVVLTDYFSHKKPTLSMYIKDLRSEELKKQSIEDHFNIFFSECIKKQNQKADLNV</sequence>
<gene>
    <name evidence="2" type="ORF">DDZ16_17030</name>
</gene>
<accession>A0A2U2B561</accession>
<organism evidence="2 3">
    <name type="scientific">Marinilabilia rubra</name>
    <dbReference type="NCBI Taxonomy" id="2162893"/>
    <lineage>
        <taxon>Bacteria</taxon>
        <taxon>Pseudomonadati</taxon>
        <taxon>Bacteroidota</taxon>
        <taxon>Bacteroidia</taxon>
        <taxon>Marinilabiliales</taxon>
        <taxon>Marinilabiliaceae</taxon>
        <taxon>Marinilabilia</taxon>
    </lineage>
</organism>
<evidence type="ECO:0000313" key="2">
    <source>
        <dbReference type="EMBL" id="PWD98195.1"/>
    </source>
</evidence>
<dbReference type="OrthoDB" id="152799at2"/>
<dbReference type="AlphaFoldDB" id="A0A2U2B561"/>
<evidence type="ECO:0000313" key="3">
    <source>
        <dbReference type="Proteomes" id="UP000244956"/>
    </source>
</evidence>
<name>A0A2U2B561_9BACT</name>
<evidence type="ECO:0000259" key="1">
    <source>
        <dbReference type="SMART" id="SM00563"/>
    </source>
</evidence>
<reference evidence="2 3" key="1">
    <citation type="submission" date="2018-05" db="EMBL/GenBank/DDBJ databases">
        <title>Marinilabilia rubrum sp. nov., isolated from saltern sediment.</title>
        <authorList>
            <person name="Zhang R."/>
        </authorList>
    </citation>
    <scope>NUCLEOTIDE SEQUENCE [LARGE SCALE GENOMIC DNA]</scope>
    <source>
        <strain evidence="2 3">WTE16</strain>
    </source>
</reference>